<name>A0A5P1FK49_ASPOF</name>
<dbReference type="Gramene" id="ONK78444">
    <property type="protein sequence ID" value="ONK78444"/>
    <property type="gene ID" value="A4U43_C02F18850"/>
</dbReference>
<keyword evidence="1" id="KW-0175">Coiled coil</keyword>
<reference evidence="3" key="1">
    <citation type="journal article" date="2017" name="Nat. Commun.">
        <title>The asparagus genome sheds light on the origin and evolution of a young Y chromosome.</title>
        <authorList>
            <person name="Harkess A."/>
            <person name="Zhou J."/>
            <person name="Xu C."/>
            <person name="Bowers J.E."/>
            <person name="Van der Hulst R."/>
            <person name="Ayyampalayam S."/>
            <person name="Mercati F."/>
            <person name="Riccardi P."/>
            <person name="McKain M.R."/>
            <person name="Kakrana A."/>
            <person name="Tang H."/>
            <person name="Ray J."/>
            <person name="Groenendijk J."/>
            <person name="Arikit S."/>
            <person name="Mathioni S.M."/>
            <person name="Nakano M."/>
            <person name="Shan H."/>
            <person name="Telgmann-Rauber A."/>
            <person name="Kanno A."/>
            <person name="Yue Z."/>
            <person name="Chen H."/>
            <person name="Li W."/>
            <person name="Chen Y."/>
            <person name="Xu X."/>
            <person name="Zhang Y."/>
            <person name="Luo S."/>
            <person name="Chen H."/>
            <person name="Gao J."/>
            <person name="Mao Z."/>
            <person name="Pires J.C."/>
            <person name="Luo M."/>
            <person name="Kudrna D."/>
            <person name="Wing R.A."/>
            <person name="Meyers B.C."/>
            <person name="Yi K."/>
            <person name="Kong H."/>
            <person name="Lavrijsen P."/>
            <person name="Sunseri F."/>
            <person name="Falavigna A."/>
            <person name="Ye Y."/>
            <person name="Leebens-Mack J.H."/>
            <person name="Chen G."/>
        </authorList>
    </citation>
    <scope>NUCLEOTIDE SEQUENCE [LARGE SCALE GENOMIC DNA]</scope>
    <source>
        <strain evidence="3">cv. DH0086</strain>
    </source>
</reference>
<organism evidence="2 3">
    <name type="scientific">Asparagus officinalis</name>
    <name type="common">Garden asparagus</name>
    <dbReference type="NCBI Taxonomy" id="4686"/>
    <lineage>
        <taxon>Eukaryota</taxon>
        <taxon>Viridiplantae</taxon>
        <taxon>Streptophyta</taxon>
        <taxon>Embryophyta</taxon>
        <taxon>Tracheophyta</taxon>
        <taxon>Spermatophyta</taxon>
        <taxon>Magnoliopsida</taxon>
        <taxon>Liliopsida</taxon>
        <taxon>Asparagales</taxon>
        <taxon>Asparagaceae</taxon>
        <taxon>Asparagoideae</taxon>
        <taxon>Asparagus</taxon>
    </lineage>
</organism>
<dbReference type="GO" id="GO:0005634">
    <property type="term" value="C:nucleus"/>
    <property type="evidence" value="ECO:0007669"/>
    <property type="project" value="TreeGrafter"/>
</dbReference>
<dbReference type="PANTHER" id="PTHR45916">
    <property type="entry name" value="STRUCTURAL MAINTENANCE OF CHROMOSOMES PROTEIN 5"/>
    <property type="match status" value="1"/>
</dbReference>
<dbReference type="PANTHER" id="PTHR45916:SF1">
    <property type="entry name" value="STRUCTURAL MAINTENANCE OF CHROMOSOMES PROTEIN 5"/>
    <property type="match status" value="1"/>
</dbReference>
<evidence type="ECO:0000313" key="3">
    <source>
        <dbReference type="Proteomes" id="UP000243459"/>
    </source>
</evidence>
<dbReference type="GO" id="GO:0000724">
    <property type="term" value="P:double-strand break repair via homologous recombination"/>
    <property type="evidence" value="ECO:0007669"/>
    <property type="project" value="TreeGrafter"/>
</dbReference>
<sequence>MEADLKQQEKFALNAATHYENCKKDSEDYRQQLFDAKRHAESVAIITEDLAKEFLDIGSMETKVEADQQELDRCLSEINTLKCLWLPTLRNLVVRINETFSCNFQEMAVAGEVSLDEHETDFDKYGILIKVKFRLVSGLC</sequence>
<keyword evidence="3" id="KW-1185">Reference proteome</keyword>
<evidence type="ECO:0000256" key="1">
    <source>
        <dbReference type="ARBA" id="ARBA00023054"/>
    </source>
</evidence>
<proteinExistence type="predicted"/>
<evidence type="ECO:0000313" key="2">
    <source>
        <dbReference type="EMBL" id="ONK78444.1"/>
    </source>
</evidence>
<accession>A0A5P1FK49</accession>
<dbReference type="Proteomes" id="UP000243459">
    <property type="component" value="Chromosome 2"/>
</dbReference>
<dbReference type="GO" id="GO:0030915">
    <property type="term" value="C:Smc5-Smc6 complex"/>
    <property type="evidence" value="ECO:0007669"/>
    <property type="project" value="TreeGrafter"/>
</dbReference>
<gene>
    <name evidence="2" type="ORF">A4U43_C02F18850</name>
</gene>
<dbReference type="EMBL" id="CM007382">
    <property type="protein sequence ID" value="ONK78444.1"/>
    <property type="molecule type" value="Genomic_DNA"/>
</dbReference>
<dbReference type="GO" id="GO:0003697">
    <property type="term" value="F:single-stranded DNA binding"/>
    <property type="evidence" value="ECO:0007669"/>
    <property type="project" value="TreeGrafter"/>
</dbReference>
<dbReference type="AlphaFoldDB" id="A0A5P1FK49"/>
<protein>
    <submittedName>
        <fullName evidence="2">Uncharacterized protein</fullName>
    </submittedName>
</protein>